<sequence>MAKIKSLQDSFQRVELIKQYQLLVALSNDFSQLDPSESDYLAYEASKVYLKLNFLFN</sequence>
<name>A0AC61YD11_9FLAO</name>
<gene>
    <name evidence="1" type="ORF">FVB9532_03698</name>
</gene>
<comment type="caution">
    <text evidence="1">The sequence shown here is derived from an EMBL/GenBank/DDBJ whole genome shotgun (WGS) entry which is preliminary data.</text>
</comment>
<organism evidence="1 2">
    <name type="scientific">Mesonia oceanica</name>
    <dbReference type="NCBI Taxonomy" id="2687242"/>
    <lineage>
        <taxon>Bacteria</taxon>
        <taxon>Pseudomonadati</taxon>
        <taxon>Bacteroidota</taxon>
        <taxon>Flavobacteriia</taxon>
        <taxon>Flavobacteriales</taxon>
        <taxon>Flavobacteriaceae</taxon>
        <taxon>Mesonia</taxon>
    </lineage>
</organism>
<evidence type="ECO:0000313" key="1">
    <source>
        <dbReference type="EMBL" id="VVV02399.1"/>
    </source>
</evidence>
<protein>
    <submittedName>
        <fullName evidence="1">Uncharacterized protein</fullName>
    </submittedName>
</protein>
<dbReference type="EMBL" id="CABVMM010000020">
    <property type="protein sequence ID" value="VVV02399.1"/>
    <property type="molecule type" value="Genomic_DNA"/>
</dbReference>
<keyword evidence="2" id="KW-1185">Reference proteome</keyword>
<proteinExistence type="predicted"/>
<accession>A0AC61YD11</accession>
<reference evidence="1" key="1">
    <citation type="submission" date="2019-09" db="EMBL/GenBank/DDBJ databases">
        <authorList>
            <person name="Rodrigo-Torres L."/>
            <person name="Arahal R. D."/>
            <person name="Lucena T."/>
        </authorList>
    </citation>
    <scope>NUCLEOTIDE SEQUENCE</scope>
    <source>
        <strain evidence="1">ISS653</strain>
    </source>
</reference>
<evidence type="ECO:0000313" key="2">
    <source>
        <dbReference type="Proteomes" id="UP000356253"/>
    </source>
</evidence>
<dbReference type="Proteomes" id="UP000356253">
    <property type="component" value="Unassembled WGS sequence"/>
</dbReference>